<reference evidence="3 4" key="1">
    <citation type="submission" date="2015-12" db="EMBL/GenBank/DDBJ databases">
        <title>Complete genome sequence of a multi-drug resistant strain Acidovorax sp. 12322-1.</title>
        <authorList>
            <person name="Ming D."/>
            <person name="Wang M."/>
            <person name="Hu S."/>
            <person name="Zhou Y."/>
            <person name="Jiang T."/>
        </authorList>
    </citation>
    <scope>NUCLEOTIDE SEQUENCE [LARGE SCALE GENOMIC DNA]</scope>
    <source>
        <strain evidence="3 4">12322-1</strain>
    </source>
</reference>
<organism evidence="3 4">
    <name type="scientific">Comamonas kerstersii</name>
    <dbReference type="NCBI Taxonomy" id="225992"/>
    <lineage>
        <taxon>Bacteria</taxon>
        <taxon>Pseudomonadati</taxon>
        <taxon>Pseudomonadota</taxon>
        <taxon>Betaproteobacteria</taxon>
        <taxon>Burkholderiales</taxon>
        <taxon>Comamonadaceae</taxon>
        <taxon>Comamonas</taxon>
    </lineage>
</organism>
<dbReference type="InterPro" id="IPR036182">
    <property type="entry name" value="PCuAC_sf"/>
</dbReference>
<dbReference type="RefSeq" id="WP_058879512.1">
    <property type="nucleotide sequence ID" value="NZ_LPXH01000014.1"/>
</dbReference>
<proteinExistence type="predicted"/>
<evidence type="ECO:0000256" key="2">
    <source>
        <dbReference type="SAM" id="SignalP"/>
    </source>
</evidence>
<dbReference type="InterPro" id="IPR058248">
    <property type="entry name" value="Lxx211020-like"/>
</dbReference>
<feature type="chain" id="PRO_5006939081" description="Copper chaperone PCu(A)C" evidence="2">
    <location>
        <begin position="25"/>
        <end position="173"/>
    </location>
</feature>
<dbReference type="Proteomes" id="UP000053300">
    <property type="component" value="Unassembled WGS sequence"/>
</dbReference>
<feature type="region of interest" description="Disordered" evidence="1">
    <location>
        <begin position="152"/>
        <end position="173"/>
    </location>
</feature>
<dbReference type="AlphaFoldDB" id="A0A0W7Z5I5"/>
<keyword evidence="4" id="KW-1185">Reference proteome</keyword>
<sequence length="173" mass="18430">MSLHNKIFSAAVLAVALTTGVAMAHPDAAHVQAEGAWARASVPGQQATGGFVRLTAQEPLELVGVETPVAAVGEIHEMKMEGDVMRMRAIDSLPLPEGQTVELKPGGYHLMFQQLKAPLQEGTQVTVTLIFKDSKGEASRLHLELPVHRMAPKAGSHGHSMQHGHGSAHHHGQ</sequence>
<feature type="compositionally biased region" description="Basic residues" evidence="1">
    <location>
        <begin position="160"/>
        <end position="173"/>
    </location>
</feature>
<comment type="caution">
    <text evidence="3">The sequence shown here is derived from an EMBL/GenBank/DDBJ whole genome shotgun (WGS) entry which is preliminary data.</text>
</comment>
<evidence type="ECO:0000256" key="1">
    <source>
        <dbReference type="SAM" id="MobiDB-lite"/>
    </source>
</evidence>
<dbReference type="Gene3D" id="2.60.40.1890">
    <property type="entry name" value="PCu(A)C copper chaperone"/>
    <property type="match status" value="1"/>
</dbReference>
<evidence type="ECO:0000313" key="3">
    <source>
        <dbReference type="EMBL" id="KUF42497.1"/>
    </source>
</evidence>
<dbReference type="Pfam" id="PF04314">
    <property type="entry name" value="PCuAC"/>
    <property type="match status" value="1"/>
</dbReference>
<keyword evidence="2" id="KW-0732">Signal</keyword>
<dbReference type="STRING" id="225992.B5M06_04570"/>
<gene>
    <name evidence="3" type="ORF">AS359_12040</name>
</gene>
<name>A0A0W7Z5I5_9BURK</name>
<dbReference type="PANTHER" id="PTHR36302:SF1">
    <property type="entry name" value="COPPER CHAPERONE PCU(A)C"/>
    <property type="match status" value="1"/>
</dbReference>
<protein>
    <recommendedName>
        <fullName evidence="5">Copper chaperone PCu(A)C</fullName>
    </recommendedName>
</protein>
<dbReference type="EMBL" id="LPXH01000014">
    <property type="protein sequence ID" value="KUF42497.1"/>
    <property type="molecule type" value="Genomic_DNA"/>
</dbReference>
<evidence type="ECO:0008006" key="5">
    <source>
        <dbReference type="Google" id="ProtNLM"/>
    </source>
</evidence>
<dbReference type="SUPFAM" id="SSF110087">
    <property type="entry name" value="DR1885-like metal-binding protein"/>
    <property type="match status" value="1"/>
</dbReference>
<dbReference type="PANTHER" id="PTHR36302">
    <property type="entry name" value="BLR7088 PROTEIN"/>
    <property type="match status" value="1"/>
</dbReference>
<feature type="signal peptide" evidence="2">
    <location>
        <begin position="1"/>
        <end position="24"/>
    </location>
</feature>
<evidence type="ECO:0000313" key="4">
    <source>
        <dbReference type="Proteomes" id="UP000053300"/>
    </source>
</evidence>
<dbReference type="InterPro" id="IPR007410">
    <property type="entry name" value="LpqE-like"/>
</dbReference>
<accession>A0A0W7Z5I5</accession>